<feature type="transmembrane region" description="Helical" evidence="10">
    <location>
        <begin position="167"/>
        <end position="194"/>
    </location>
</feature>
<dbReference type="InterPro" id="IPR057307">
    <property type="entry name" value="PEP5_VPS11_N"/>
</dbReference>
<dbReference type="Proteomes" id="UP000035681">
    <property type="component" value="Unplaced"/>
</dbReference>
<keyword evidence="7 10" id="KW-0472">Membrane</keyword>
<evidence type="ECO:0000313" key="12">
    <source>
        <dbReference type="Proteomes" id="UP000035681"/>
    </source>
</evidence>
<evidence type="ECO:0000256" key="10">
    <source>
        <dbReference type="SAM" id="Phobius"/>
    </source>
</evidence>
<evidence type="ECO:0000256" key="8">
    <source>
        <dbReference type="PROSITE-ProRule" id="PRU00175"/>
    </source>
</evidence>
<dbReference type="InterPro" id="IPR056680">
    <property type="entry name" value="DUF7778"/>
</dbReference>
<comment type="subcellular location">
    <subcellularLocation>
        <location evidence="1">Membrane</location>
        <topology evidence="1">Multi-pass membrane protein</topology>
    </subcellularLocation>
</comment>
<keyword evidence="5" id="KW-0862">Zinc</keyword>
<dbReference type="Pfam" id="PF23356">
    <property type="entry name" value="TPR_PEP5_VPS11"/>
    <property type="match status" value="1"/>
</dbReference>
<sequence length="1810" mass="211479">INELKLSKPKIPASKLAKLQSSYQDTSPVVTTNTNNTSVEQNKDDFPDCINEEIIRKRMEMSIRTYKTSIHKPWPKIPKGQSKLFFECTLFLYSVLALFLQYLNIYKTLWWLPKSYWHYSMKLHLVNPYLLSCVGLILGARVTKCFWETVSQTLEIAGNYFPKYQMFFITFVEYFILKFPMMTLITSSFFFSFVKIYRDYPLSKVMYFLQPIILFVIIFRNEIFVKIKQFYLCFAELKRFDYNMGHFFKNLKNFFLNFFKDPYYLDVEYVQHFCGANPYYAKGEFQYLSMDLSLRIRHALFVGISTAYLAILIPCIFTPVKSVTGNPIYMHLDYMWIFELFIIVALTSFSLYIAFLIPIHYLDLFHKNAVHLGCFEKLPENEYRAKVQKWEPYYEYKANSIVEHNGVQYLSIPHELVNSCVAEPGNISHYLCYKLNADPVLIPNILIIYQAILIAFQFWMLCLTIDWQHIVTLVLLMFANFLLLAKFFKDRVVLGRIHNPTFEDIKLISELKNELSIALLKEKQKIIVGNVFSIDPETFNVIVAVFKNEDEIESIEFIPKMTIIEFKVLNKDDILEYPKACFKNKEFVNNLFEKLLPKKSSTKKFCKTDVIERQKELLKFLEVKKIQQVKVDPDSQAILIAKNFCINPPYEVDDIVCSMPHILKRMKSDDFDDMEVLQISSNKKGDINIEDKITLGLNNQNMMDIFNNTDCSMDNKFDTNYEEYSHSNEKFKKNVEILGISYRESKTLNKKVSLPLWNQLLNNRRDVVTIGKINVKEYSNFLKNFIKSATPRRCCIIETGHLLIYSSTSEDKGYLLDLKKMDKIIFEGYASSIKNNGKLVAIKLKWSFGSVTLTLSEDEISEWKEPIFVIHENSEVYELTKKFHWTHRRKPAFNTTLNEEVDAYYNNIMEQNDINDEIEYDENKYLKQLEFIHPSRGQLNIHEDLKKLITNSSIISEDGSRYDTPRPERKHESKIMENLVSLSDDEEQIGNFLCSLDIVSIKTLVDHTFFAVNGGVIFVLDKKLKIDHINAFDEELVYFDIVNKGLAALGKDKNGEYCIKMFFIEKKEDAILGTLKNTIKLPKIKVDAQVKPKFITIDELLRYVIISFSNGSVYYTKSDLAKTRHRYEWFHVDMKQENTSTDTITGIKVVIVNNNLLNPILYIMSKSIVLVYDIKRDSFDSYIDNEDYEMVQVWDFNPSLNSITFASKDIVHKISVNSNHMCASIKYDSIHKGIDKLQIIHVGKSIAVLWKSSHSLINLTIYDTECNINTYHHRQLPLKSFIFTISGILYLVTSDGRLISLIESTTEQKMDLLLIKNMFDVAIQLGEANAKNDYDNALKHFKKAIGDVETSFVIKSYLEGSKLMLLREYLEHLVSCKYSHDDHITLIVNICIKLQDMKWLIEFFKNQHPKEFNIDKGMFLLRKNKLFDAAIIIALEYQSYLWFAQIVIEDQKNPKILVNFMLKRDIEQGTFEKILRIYSTLLLQEVTQDFLTLIKIKRKNISDELLSIILFNSTTVDEDKYDSLIELCKEDNITSPIIKNIILRHVIQNYDGEKYNKTDLVDLIDDKNASQAIHYAQIFNIPEVLSFCYGFFNYYEAKLSVAIEHQNFPEIIECCRKINTNSAWQQAVNYLVKAPISDENLNEGLKVVFENNGLHPYLVMNILSKNSSKKFKAVKPYLISILKNYDKKISSIKNDMLEYQEQLENTVKEMDQLNTKIHVFDKNKCLLCDQKLTLPIISFICKHSFHSQCVVSYSINENSCPRCDNKRELIKEPVPMVDKEFSYRSLKKQINEEDNIIDVLAEHIKNGLFR</sequence>
<dbReference type="Pfam" id="PF23341">
    <property type="entry name" value="PEP5_VPS11_N"/>
    <property type="match status" value="1"/>
</dbReference>
<dbReference type="InterPro" id="IPR013083">
    <property type="entry name" value="Znf_RING/FYVE/PHD"/>
</dbReference>
<dbReference type="Pfam" id="PF24998">
    <property type="entry name" value="DUF7778"/>
    <property type="match status" value="1"/>
</dbReference>
<evidence type="ECO:0000256" key="2">
    <source>
        <dbReference type="ARBA" id="ARBA00010737"/>
    </source>
</evidence>
<feature type="transmembrane region" description="Helical" evidence="10">
    <location>
        <begin position="126"/>
        <end position="147"/>
    </location>
</feature>
<feature type="transmembrane region" description="Helical" evidence="10">
    <location>
        <begin position="340"/>
        <end position="362"/>
    </location>
</feature>
<evidence type="ECO:0000256" key="1">
    <source>
        <dbReference type="ARBA" id="ARBA00004141"/>
    </source>
</evidence>
<evidence type="ECO:0000256" key="5">
    <source>
        <dbReference type="ARBA" id="ARBA00022833"/>
    </source>
</evidence>
<evidence type="ECO:0000313" key="13">
    <source>
        <dbReference type="WBParaSite" id="TCONS_00010563.p1"/>
    </source>
</evidence>
<evidence type="ECO:0000256" key="3">
    <source>
        <dbReference type="ARBA" id="ARBA00022692"/>
    </source>
</evidence>
<dbReference type="AlphaFoldDB" id="A0AAF5DFK8"/>
<keyword evidence="4 8" id="KW-0479">Metal-binding</keyword>
<reference evidence="13" key="1">
    <citation type="submission" date="2024-02" db="UniProtKB">
        <authorList>
            <consortium name="WormBaseParasite"/>
        </authorList>
    </citation>
    <scope>IDENTIFICATION</scope>
</reference>
<evidence type="ECO:0000256" key="4">
    <source>
        <dbReference type="ARBA" id="ARBA00022771"/>
    </source>
</evidence>
<organism evidence="12 13">
    <name type="scientific">Strongyloides stercoralis</name>
    <name type="common">Threadworm</name>
    <dbReference type="NCBI Taxonomy" id="6248"/>
    <lineage>
        <taxon>Eukaryota</taxon>
        <taxon>Metazoa</taxon>
        <taxon>Ecdysozoa</taxon>
        <taxon>Nematoda</taxon>
        <taxon>Chromadorea</taxon>
        <taxon>Rhabditida</taxon>
        <taxon>Tylenchina</taxon>
        <taxon>Panagrolaimomorpha</taxon>
        <taxon>Strongyloidoidea</taxon>
        <taxon>Strongyloididae</taxon>
        <taxon>Strongyloides</taxon>
    </lineage>
</organism>
<dbReference type="PANTHER" id="PTHR12995:SF4">
    <property type="entry name" value="FI21814P1"/>
    <property type="match status" value="1"/>
</dbReference>
<dbReference type="Gene3D" id="3.30.40.10">
    <property type="entry name" value="Zinc/RING finger domain, C3HC4 (zinc finger)"/>
    <property type="match status" value="1"/>
</dbReference>
<feature type="transmembrane region" description="Helical" evidence="10">
    <location>
        <begin position="299"/>
        <end position="320"/>
    </location>
</feature>
<feature type="domain" description="RING-type" evidence="11">
    <location>
        <begin position="1725"/>
        <end position="1764"/>
    </location>
</feature>
<dbReference type="InterPro" id="IPR001841">
    <property type="entry name" value="Znf_RING"/>
</dbReference>
<evidence type="ECO:0000259" key="11">
    <source>
        <dbReference type="PROSITE" id="PS50089"/>
    </source>
</evidence>
<feature type="transmembrane region" description="Helical" evidence="10">
    <location>
        <begin position="84"/>
        <end position="106"/>
    </location>
</feature>
<dbReference type="GO" id="GO:0016020">
    <property type="term" value="C:membrane"/>
    <property type="evidence" value="ECO:0007669"/>
    <property type="project" value="UniProtKB-SubCell"/>
</dbReference>
<accession>A0AAF5DFK8</accession>
<protein>
    <submittedName>
        <fullName evidence="13">AD domain-containing protein</fullName>
    </submittedName>
</protein>
<dbReference type="GO" id="GO:0008270">
    <property type="term" value="F:zinc ion binding"/>
    <property type="evidence" value="ECO:0007669"/>
    <property type="project" value="UniProtKB-KW"/>
</dbReference>
<evidence type="ECO:0000256" key="7">
    <source>
        <dbReference type="ARBA" id="ARBA00023136"/>
    </source>
</evidence>
<comment type="similarity">
    <text evidence="2">Belongs to the TMEM39 family.</text>
</comment>
<dbReference type="WBParaSite" id="TCONS_00010563.p1">
    <property type="protein sequence ID" value="TCONS_00010563.p1"/>
    <property type="gene ID" value="XLOC_003841"/>
</dbReference>
<keyword evidence="12" id="KW-1185">Reference proteome</keyword>
<keyword evidence="9" id="KW-0175">Coiled coil</keyword>
<dbReference type="PANTHER" id="PTHR12995">
    <property type="entry name" value="FI21814P1"/>
    <property type="match status" value="1"/>
</dbReference>
<feature type="coiled-coil region" evidence="9">
    <location>
        <begin position="1682"/>
        <end position="1716"/>
    </location>
</feature>
<evidence type="ECO:0000256" key="6">
    <source>
        <dbReference type="ARBA" id="ARBA00022989"/>
    </source>
</evidence>
<dbReference type="PROSITE" id="PS50089">
    <property type="entry name" value="ZF_RING_2"/>
    <property type="match status" value="1"/>
</dbReference>
<keyword evidence="3 10" id="KW-0812">Transmembrane</keyword>
<dbReference type="InterPro" id="IPR019397">
    <property type="entry name" value="Uncharacterised_TMEM39"/>
</dbReference>
<feature type="transmembrane region" description="Helical" evidence="10">
    <location>
        <begin position="440"/>
        <end position="461"/>
    </location>
</feature>
<name>A0AAF5DFK8_STRER</name>
<proteinExistence type="inferred from homology"/>
<evidence type="ECO:0000256" key="9">
    <source>
        <dbReference type="SAM" id="Coils"/>
    </source>
</evidence>
<dbReference type="InterPro" id="IPR057308">
    <property type="entry name" value="CHCR_PEP5_VPS11"/>
</dbReference>
<keyword evidence="6 10" id="KW-1133">Transmembrane helix</keyword>
<dbReference type="Pfam" id="PF10271">
    <property type="entry name" value="Tmp39"/>
    <property type="match status" value="1"/>
</dbReference>
<dbReference type="CDD" id="cd16688">
    <property type="entry name" value="RING-H2_Vps11"/>
    <property type="match status" value="1"/>
</dbReference>
<feature type="transmembrane region" description="Helical" evidence="10">
    <location>
        <begin position="200"/>
        <end position="219"/>
    </location>
</feature>
<dbReference type="SUPFAM" id="SSF57850">
    <property type="entry name" value="RING/U-box"/>
    <property type="match status" value="1"/>
</dbReference>
<keyword evidence="4 8" id="KW-0863">Zinc-finger</keyword>